<feature type="transmembrane region" description="Helical" evidence="8">
    <location>
        <begin position="218"/>
        <end position="238"/>
    </location>
</feature>
<dbReference type="GO" id="GO:0005789">
    <property type="term" value="C:endoplasmic reticulum membrane"/>
    <property type="evidence" value="ECO:0007669"/>
    <property type="project" value="TreeGrafter"/>
</dbReference>
<comment type="subcellular location">
    <subcellularLocation>
        <location evidence="1">Endomembrane system</location>
        <topology evidence="1">Multi-pass membrane protein</topology>
    </subcellularLocation>
</comment>
<feature type="transmembrane region" description="Helical" evidence="8">
    <location>
        <begin position="402"/>
        <end position="423"/>
    </location>
</feature>
<evidence type="ECO:0000313" key="9">
    <source>
        <dbReference type="EMBL" id="KAK0550348.1"/>
    </source>
</evidence>
<evidence type="ECO:0000256" key="4">
    <source>
        <dbReference type="ARBA" id="ARBA00022692"/>
    </source>
</evidence>
<dbReference type="InterPro" id="IPR037185">
    <property type="entry name" value="EmrE-like"/>
</dbReference>
<dbReference type="PANTHER" id="PTHR10778">
    <property type="entry name" value="SOLUTE CARRIER FAMILY 35 MEMBER B"/>
    <property type="match status" value="1"/>
</dbReference>
<gene>
    <name evidence="9" type="primary">YEA4_2</name>
    <name evidence="9" type="ORF">OC846_003683</name>
</gene>
<dbReference type="InterPro" id="IPR013657">
    <property type="entry name" value="SCL35B1-4/HUT1"/>
</dbReference>
<dbReference type="Pfam" id="PF08449">
    <property type="entry name" value="UAA"/>
    <property type="match status" value="2"/>
</dbReference>
<evidence type="ECO:0000256" key="1">
    <source>
        <dbReference type="ARBA" id="ARBA00004127"/>
    </source>
</evidence>
<evidence type="ECO:0000256" key="8">
    <source>
        <dbReference type="SAM" id="Phobius"/>
    </source>
</evidence>
<feature type="transmembrane region" description="Helical" evidence="8">
    <location>
        <begin position="75"/>
        <end position="98"/>
    </location>
</feature>
<keyword evidence="6 8" id="KW-0472">Membrane</keyword>
<name>A0AAN6GP01_9BASI</name>
<keyword evidence="3" id="KW-0762">Sugar transport</keyword>
<proteinExistence type="predicted"/>
<keyword evidence="4 8" id="KW-0812">Transmembrane</keyword>
<evidence type="ECO:0000256" key="7">
    <source>
        <dbReference type="SAM" id="MobiDB-lite"/>
    </source>
</evidence>
<dbReference type="EMBL" id="JAPDMZ010000094">
    <property type="protein sequence ID" value="KAK0550348.1"/>
    <property type="molecule type" value="Genomic_DNA"/>
</dbReference>
<feature type="compositionally biased region" description="Basic and acidic residues" evidence="7">
    <location>
        <begin position="1"/>
        <end position="16"/>
    </location>
</feature>
<evidence type="ECO:0000256" key="6">
    <source>
        <dbReference type="ARBA" id="ARBA00023136"/>
    </source>
</evidence>
<evidence type="ECO:0000256" key="2">
    <source>
        <dbReference type="ARBA" id="ARBA00022448"/>
    </source>
</evidence>
<feature type="region of interest" description="Disordered" evidence="7">
    <location>
        <begin position="1"/>
        <end position="31"/>
    </location>
</feature>
<dbReference type="AlphaFoldDB" id="A0AAN6GP01"/>
<dbReference type="Proteomes" id="UP001176517">
    <property type="component" value="Unassembled WGS sequence"/>
</dbReference>
<dbReference type="GO" id="GO:0005462">
    <property type="term" value="F:UDP-N-acetylglucosamine transmembrane transporter activity"/>
    <property type="evidence" value="ECO:0007669"/>
    <property type="project" value="TreeGrafter"/>
</dbReference>
<evidence type="ECO:0000256" key="5">
    <source>
        <dbReference type="ARBA" id="ARBA00022989"/>
    </source>
</evidence>
<comment type="caution">
    <text evidence="9">The sequence shown here is derived from an EMBL/GenBank/DDBJ whole genome shotgun (WGS) entry which is preliminary data.</text>
</comment>
<sequence>MATKQLDRQKKKDVAHPEAGQQSPSPSLSPSPSSSLLLLSLWASSPWPLILGFIFGGCCSNAYFLELGTSAVPSAGTLITFAQFLATALTCIPTQLYRPPGSSSLLPRLKNPKVPLSRWSVQIILYLTTSLLNNAAFAYDIPMSVHIVFRSGGLVINMLLGWAVQGRKYNLVQIASVLLVTVGVVSATLFAQESSSSSSSSSTASTSNRETLNNPTNYLFGVSLLFLALVLSGLMGLYQERTFRIYGRDNWQEALFYSHVLSLPIFLLRWKSLAKEIVLANQTEPFWIGWLSPNHSIIKDGLISGSLGTSTANVLDLGKGCLLSPLVPKTGLYYSTRSSLASCRHQALFRRSTSSWTVSSSAGALSLTIPSFWPVLLLNVLTQLLCINGVNRLTSQVTSLTVTLVLVIRKALSLAISVVFVGGRTGNPGLWAGAGAVLLGTVGYTLGSSAASKPKTKTEPAASASATSSMKPALNGAVAEHNGQVRKRKQ</sequence>
<dbReference type="PANTHER" id="PTHR10778:SF4">
    <property type="entry name" value="NUCLEOTIDE SUGAR TRANSPORTER SLC35B4"/>
    <property type="match status" value="1"/>
</dbReference>
<dbReference type="GO" id="GO:0005464">
    <property type="term" value="F:UDP-xylose transmembrane transporter activity"/>
    <property type="evidence" value="ECO:0007669"/>
    <property type="project" value="TreeGrafter"/>
</dbReference>
<organism evidence="9 10">
    <name type="scientific">Tilletia horrida</name>
    <dbReference type="NCBI Taxonomy" id="155126"/>
    <lineage>
        <taxon>Eukaryota</taxon>
        <taxon>Fungi</taxon>
        <taxon>Dikarya</taxon>
        <taxon>Basidiomycota</taxon>
        <taxon>Ustilaginomycotina</taxon>
        <taxon>Exobasidiomycetes</taxon>
        <taxon>Tilletiales</taxon>
        <taxon>Tilletiaceae</taxon>
        <taxon>Tilletia</taxon>
    </lineage>
</organism>
<feature type="transmembrane region" description="Helical" evidence="8">
    <location>
        <begin position="371"/>
        <end position="390"/>
    </location>
</feature>
<dbReference type="SUPFAM" id="SSF103481">
    <property type="entry name" value="Multidrug resistance efflux transporter EmrE"/>
    <property type="match status" value="1"/>
</dbReference>
<evidence type="ECO:0000256" key="3">
    <source>
        <dbReference type="ARBA" id="ARBA00022597"/>
    </source>
</evidence>
<reference evidence="9" key="1">
    <citation type="journal article" date="2023" name="PhytoFront">
        <title>Draft Genome Resources of Seven Strains of Tilletia horrida, Causal Agent of Kernel Smut of Rice.</title>
        <authorList>
            <person name="Khanal S."/>
            <person name="Antony Babu S."/>
            <person name="Zhou X.G."/>
        </authorList>
    </citation>
    <scope>NUCLEOTIDE SEQUENCE</scope>
    <source>
        <strain evidence="9">TX6</strain>
    </source>
</reference>
<protein>
    <submittedName>
        <fullName evidence="9">Golgi uridine diphosphate-N- acetylglucosamine transporter</fullName>
    </submittedName>
</protein>
<feature type="transmembrane region" description="Helical" evidence="8">
    <location>
        <begin position="429"/>
        <end position="447"/>
    </location>
</feature>
<feature type="region of interest" description="Disordered" evidence="7">
    <location>
        <begin position="449"/>
        <end position="490"/>
    </location>
</feature>
<feature type="transmembrane region" description="Helical" evidence="8">
    <location>
        <begin position="171"/>
        <end position="191"/>
    </location>
</feature>
<keyword evidence="10" id="KW-1185">Reference proteome</keyword>
<accession>A0AAN6GP01</accession>
<dbReference type="GO" id="GO:0000139">
    <property type="term" value="C:Golgi membrane"/>
    <property type="evidence" value="ECO:0007669"/>
    <property type="project" value="TreeGrafter"/>
</dbReference>
<keyword evidence="5 8" id="KW-1133">Transmembrane helix</keyword>
<evidence type="ECO:0000313" key="10">
    <source>
        <dbReference type="Proteomes" id="UP001176517"/>
    </source>
</evidence>
<feature type="transmembrane region" description="Helical" evidence="8">
    <location>
        <begin position="145"/>
        <end position="164"/>
    </location>
</feature>
<keyword evidence="2" id="KW-0813">Transport</keyword>